<reference evidence="3 4" key="1">
    <citation type="submission" date="2023-05" db="EMBL/GenBank/DDBJ databases">
        <title>Actinoplanes sp. NEAU-A12 genome sequencing.</title>
        <authorList>
            <person name="Wang Z.-S."/>
        </authorList>
    </citation>
    <scope>NUCLEOTIDE SEQUENCE [LARGE SCALE GENOMIC DNA]</scope>
    <source>
        <strain evidence="3 4">NEAU-A12</strain>
    </source>
</reference>
<dbReference type="EMBL" id="JASCTH010000011">
    <property type="protein sequence ID" value="MDI6100549.1"/>
    <property type="molecule type" value="Genomic_DNA"/>
</dbReference>
<sequence>MLTLDMVLAVISQPALMTILAISAGLAWPLGRRARPDRPRLGALFVFTLGAVLSATAITVSWRPSPVLIPSYLDGFGDPAYLVGEFAGSREKIANIGLFLPLGLLAGLLWRRPAAILGLLAALTFTIELWQAFIGRGGDAVDVVHNTVGALLGLMLAGLPTRLRPGRLPSP</sequence>
<feature type="transmembrane region" description="Helical" evidence="1">
    <location>
        <begin position="6"/>
        <end position="29"/>
    </location>
</feature>
<proteinExistence type="predicted"/>
<accession>A0ABT6WLE6</accession>
<dbReference type="RefSeq" id="WP_282761376.1">
    <property type="nucleotide sequence ID" value="NZ_JASCTH010000011.1"/>
</dbReference>
<protein>
    <submittedName>
        <fullName evidence="3">VanZ family protein</fullName>
    </submittedName>
</protein>
<feature type="domain" description="VanZ-like" evidence="2">
    <location>
        <begin position="88"/>
        <end position="157"/>
    </location>
</feature>
<feature type="transmembrane region" description="Helical" evidence="1">
    <location>
        <begin position="93"/>
        <end position="110"/>
    </location>
</feature>
<feature type="transmembrane region" description="Helical" evidence="1">
    <location>
        <begin position="41"/>
        <end position="62"/>
    </location>
</feature>
<organism evidence="3 4">
    <name type="scientific">Actinoplanes sandaracinus</name>
    <dbReference type="NCBI Taxonomy" id="3045177"/>
    <lineage>
        <taxon>Bacteria</taxon>
        <taxon>Bacillati</taxon>
        <taxon>Actinomycetota</taxon>
        <taxon>Actinomycetes</taxon>
        <taxon>Micromonosporales</taxon>
        <taxon>Micromonosporaceae</taxon>
        <taxon>Actinoplanes</taxon>
    </lineage>
</organism>
<dbReference type="Proteomes" id="UP001241758">
    <property type="component" value="Unassembled WGS sequence"/>
</dbReference>
<dbReference type="InterPro" id="IPR006976">
    <property type="entry name" value="VanZ-like"/>
</dbReference>
<dbReference type="Pfam" id="PF04892">
    <property type="entry name" value="VanZ"/>
    <property type="match status" value="1"/>
</dbReference>
<feature type="transmembrane region" description="Helical" evidence="1">
    <location>
        <begin position="117"/>
        <end position="134"/>
    </location>
</feature>
<keyword evidence="1" id="KW-0812">Transmembrane</keyword>
<comment type="caution">
    <text evidence="3">The sequence shown here is derived from an EMBL/GenBank/DDBJ whole genome shotgun (WGS) entry which is preliminary data.</text>
</comment>
<keyword evidence="4" id="KW-1185">Reference proteome</keyword>
<evidence type="ECO:0000313" key="4">
    <source>
        <dbReference type="Proteomes" id="UP001241758"/>
    </source>
</evidence>
<evidence type="ECO:0000313" key="3">
    <source>
        <dbReference type="EMBL" id="MDI6100549.1"/>
    </source>
</evidence>
<keyword evidence="1" id="KW-0472">Membrane</keyword>
<keyword evidence="1" id="KW-1133">Transmembrane helix</keyword>
<gene>
    <name evidence="3" type="ORF">QLQ12_18220</name>
</gene>
<evidence type="ECO:0000256" key="1">
    <source>
        <dbReference type="SAM" id="Phobius"/>
    </source>
</evidence>
<name>A0ABT6WLE6_9ACTN</name>
<evidence type="ECO:0000259" key="2">
    <source>
        <dbReference type="Pfam" id="PF04892"/>
    </source>
</evidence>